<evidence type="ECO:0000256" key="2">
    <source>
        <dbReference type="ARBA" id="ARBA00022692"/>
    </source>
</evidence>
<comment type="subcellular location">
    <subcellularLocation>
        <location evidence="1">Membrane</location>
        <topology evidence="1">Multi-pass membrane protein</topology>
    </subcellularLocation>
</comment>
<feature type="region of interest" description="Disordered" evidence="5">
    <location>
        <begin position="410"/>
        <end position="430"/>
    </location>
</feature>
<feature type="compositionally biased region" description="Low complexity" evidence="5">
    <location>
        <begin position="414"/>
        <end position="430"/>
    </location>
</feature>
<keyword evidence="9" id="KW-1185">Reference proteome</keyword>
<evidence type="ECO:0000256" key="3">
    <source>
        <dbReference type="ARBA" id="ARBA00022989"/>
    </source>
</evidence>
<name>A0ABP0HDS2_9DINO</name>
<feature type="transmembrane region" description="Helical" evidence="6">
    <location>
        <begin position="333"/>
        <end position="354"/>
    </location>
</feature>
<feature type="transmembrane region" description="Helical" evidence="6">
    <location>
        <begin position="308"/>
        <end position="326"/>
    </location>
</feature>
<evidence type="ECO:0000256" key="1">
    <source>
        <dbReference type="ARBA" id="ARBA00004141"/>
    </source>
</evidence>
<evidence type="ECO:0000313" key="8">
    <source>
        <dbReference type="EMBL" id="CAK8988200.1"/>
    </source>
</evidence>
<keyword evidence="2 6" id="KW-0812">Transmembrane</keyword>
<dbReference type="Pfam" id="PF00892">
    <property type="entry name" value="EamA"/>
    <property type="match status" value="1"/>
</dbReference>
<dbReference type="Proteomes" id="UP001642484">
    <property type="component" value="Unassembled WGS sequence"/>
</dbReference>
<keyword evidence="3 6" id="KW-1133">Transmembrane helix</keyword>
<evidence type="ECO:0000313" key="9">
    <source>
        <dbReference type="Proteomes" id="UP001642484"/>
    </source>
</evidence>
<gene>
    <name evidence="8" type="ORF">CCMP2556_LOCUS1169</name>
</gene>
<feature type="transmembrane region" description="Helical" evidence="6">
    <location>
        <begin position="99"/>
        <end position="121"/>
    </location>
</feature>
<feature type="transmembrane region" description="Helical" evidence="6">
    <location>
        <begin position="360"/>
        <end position="379"/>
    </location>
</feature>
<feature type="domain" description="EamA" evidence="7">
    <location>
        <begin position="71"/>
        <end position="206"/>
    </location>
</feature>
<organism evidence="8 9">
    <name type="scientific">Durusdinium trenchii</name>
    <dbReference type="NCBI Taxonomy" id="1381693"/>
    <lineage>
        <taxon>Eukaryota</taxon>
        <taxon>Sar</taxon>
        <taxon>Alveolata</taxon>
        <taxon>Dinophyceae</taxon>
        <taxon>Suessiales</taxon>
        <taxon>Symbiodiniaceae</taxon>
        <taxon>Durusdinium</taxon>
    </lineage>
</organism>
<feature type="transmembrane region" description="Helical" evidence="6">
    <location>
        <begin position="269"/>
        <end position="288"/>
    </location>
</feature>
<dbReference type="InterPro" id="IPR000620">
    <property type="entry name" value="EamA_dom"/>
</dbReference>
<keyword evidence="4 6" id="KW-0472">Membrane</keyword>
<accession>A0ABP0HDS2</accession>
<dbReference type="EMBL" id="CAXAMN010000392">
    <property type="protein sequence ID" value="CAK8988200.1"/>
    <property type="molecule type" value="Genomic_DNA"/>
</dbReference>
<evidence type="ECO:0000259" key="7">
    <source>
        <dbReference type="Pfam" id="PF00892"/>
    </source>
</evidence>
<dbReference type="PANTHER" id="PTHR11132">
    <property type="entry name" value="SOLUTE CARRIER FAMILY 35"/>
    <property type="match status" value="1"/>
</dbReference>
<sequence length="430" mass="47354">MTYDAVFRVFVGSEAVSRDPSHHAMRSRCAYRLWMRRDLQNSWHLERVRQMKVYAHWAFLRLMGLRGQMCLLVAIWWAVSAAITVVMKQTVGSDGGYQFPFALTALTNGVCGWFSMCACFCQKGNFWNNSSLRRIDVAQLIFLGILQGVEIGMSNKSLHFLSVSTRTILNSTSVLFMMISAQFWGIEQLDRLRILSAAFQILGGFLNALGASHPHTVGDTKSFSQEEIEEANDQISGTLLQLCTLLIASQRWVMLQSLMQKSSLRLGKLELSAWIMPVTSLVCFMMAAAFETPALSLSLMLDAGLPRVVLIIACGITILTVAELRLVHISSAVALQVLATLHQIPLVITGVVFFQDSVELVSGMGFTCCLLGALCYAGAKHSPTASSQEHEHGTELLPVLEDDESHGFRRLAAPSRTGSRSGSPRPHVPG</sequence>
<reference evidence="8 9" key="1">
    <citation type="submission" date="2024-02" db="EMBL/GenBank/DDBJ databases">
        <authorList>
            <person name="Chen Y."/>
            <person name="Shah S."/>
            <person name="Dougan E. K."/>
            <person name="Thang M."/>
            <person name="Chan C."/>
        </authorList>
    </citation>
    <scope>NUCLEOTIDE SEQUENCE [LARGE SCALE GENOMIC DNA]</scope>
</reference>
<protein>
    <recommendedName>
        <fullName evidence="7">EamA domain-containing protein</fullName>
    </recommendedName>
</protein>
<evidence type="ECO:0000256" key="4">
    <source>
        <dbReference type="ARBA" id="ARBA00023136"/>
    </source>
</evidence>
<evidence type="ECO:0000256" key="6">
    <source>
        <dbReference type="SAM" id="Phobius"/>
    </source>
</evidence>
<evidence type="ECO:0000256" key="5">
    <source>
        <dbReference type="SAM" id="MobiDB-lite"/>
    </source>
</evidence>
<dbReference type="InterPro" id="IPR050186">
    <property type="entry name" value="TPT_transporter"/>
</dbReference>
<proteinExistence type="predicted"/>
<comment type="caution">
    <text evidence="8">The sequence shown here is derived from an EMBL/GenBank/DDBJ whole genome shotgun (WGS) entry which is preliminary data.</text>
</comment>